<dbReference type="Proteomes" id="UP000316988">
    <property type="component" value="Unassembled WGS sequence"/>
</dbReference>
<dbReference type="RefSeq" id="WP_143913498.1">
    <property type="nucleotide sequence ID" value="NZ_VLNT01000007.1"/>
</dbReference>
<dbReference type="InterPro" id="IPR020904">
    <property type="entry name" value="Sc_DH/Rdtase_CS"/>
</dbReference>
<dbReference type="AlphaFoldDB" id="A0A554S928"/>
<accession>A0A554S928</accession>
<evidence type="ECO:0000313" key="4">
    <source>
        <dbReference type="EMBL" id="TSD62850.1"/>
    </source>
</evidence>
<dbReference type="PROSITE" id="PS00061">
    <property type="entry name" value="ADH_SHORT"/>
    <property type="match status" value="1"/>
</dbReference>
<comment type="caution">
    <text evidence="4">The sequence shown here is derived from an EMBL/GenBank/DDBJ whole genome shotgun (WGS) entry which is preliminary data.</text>
</comment>
<dbReference type="SUPFAM" id="SSF51735">
    <property type="entry name" value="NAD(P)-binding Rossmann-fold domains"/>
    <property type="match status" value="1"/>
</dbReference>
<dbReference type="Pfam" id="PF13561">
    <property type="entry name" value="adh_short_C2"/>
    <property type="match status" value="1"/>
</dbReference>
<evidence type="ECO:0000259" key="3">
    <source>
        <dbReference type="SMART" id="SM00822"/>
    </source>
</evidence>
<dbReference type="InterPro" id="IPR036291">
    <property type="entry name" value="NAD(P)-bd_dom_sf"/>
</dbReference>
<dbReference type="EMBL" id="VLNT01000007">
    <property type="protein sequence ID" value="TSD62850.1"/>
    <property type="molecule type" value="Genomic_DNA"/>
</dbReference>
<dbReference type="PANTHER" id="PTHR42760:SF133">
    <property type="entry name" value="3-OXOACYL-[ACYL-CARRIER-PROTEIN] REDUCTASE"/>
    <property type="match status" value="1"/>
</dbReference>
<keyword evidence="5" id="KW-1185">Reference proteome</keyword>
<gene>
    <name evidence="4" type="ORF">FNM00_10815</name>
</gene>
<proteinExistence type="inferred from homology"/>
<dbReference type="Gene3D" id="3.40.50.720">
    <property type="entry name" value="NAD(P)-binding Rossmann-like Domain"/>
    <property type="match status" value="1"/>
</dbReference>
<feature type="domain" description="Ketoreductase" evidence="3">
    <location>
        <begin position="10"/>
        <end position="189"/>
    </location>
</feature>
<keyword evidence="2" id="KW-0560">Oxidoreductase</keyword>
<dbReference type="FunFam" id="3.40.50.720:FF:000084">
    <property type="entry name" value="Short-chain dehydrogenase reductase"/>
    <property type="match status" value="1"/>
</dbReference>
<dbReference type="InterPro" id="IPR057326">
    <property type="entry name" value="KR_dom"/>
</dbReference>
<reference evidence="4 5" key="1">
    <citation type="submission" date="2019-07" db="EMBL/GenBank/DDBJ databases">
        <authorList>
            <person name="Zhao L.H."/>
        </authorList>
    </citation>
    <scope>NUCLEOTIDE SEQUENCE [LARGE SCALE GENOMIC DNA]</scope>
    <source>
        <strain evidence="4 5">Co35</strain>
    </source>
</reference>
<evidence type="ECO:0000313" key="5">
    <source>
        <dbReference type="Proteomes" id="UP000316988"/>
    </source>
</evidence>
<organism evidence="4 5">
    <name type="scientific">Aeromicrobium piscarium</name>
    <dbReference type="NCBI Taxonomy" id="2590901"/>
    <lineage>
        <taxon>Bacteria</taxon>
        <taxon>Bacillati</taxon>
        <taxon>Actinomycetota</taxon>
        <taxon>Actinomycetes</taxon>
        <taxon>Propionibacteriales</taxon>
        <taxon>Nocardioidaceae</taxon>
        <taxon>Aeromicrobium</taxon>
    </lineage>
</organism>
<evidence type="ECO:0000256" key="2">
    <source>
        <dbReference type="ARBA" id="ARBA00023002"/>
    </source>
</evidence>
<name>A0A554S928_9ACTN</name>
<dbReference type="SMART" id="SM00822">
    <property type="entry name" value="PKS_KR"/>
    <property type="match status" value="1"/>
</dbReference>
<comment type="similarity">
    <text evidence="1">Belongs to the short-chain dehydrogenases/reductases (SDR) family.</text>
</comment>
<dbReference type="InterPro" id="IPR002347">
    <property type="entry name" value="SDR_fam"/>
</dbReference>
<sequence>MSERRLGVSRTAVVTGAARGIGEATARRLADAGWKVALLDRDPLVTQTAERIGAAARGYVSDVASAEDWAATIDRVRDELGEVDDLVSNALVTDPTPLHEMDPESWQRQLDVNLTGAFHGVRACLPGLRRHRDGRIVIVSSVHAAFGLPDVPGYAATKAGLTGLTRQLAVQYGGEVRVNCVVPGPIRTAQWDRLSEDDLRRSAAETVMGRIGEPSEVAGVIAFLLGDEAGFVTGSTVTVDGGWSITKNSS</sequence>
<protein>
    <submittedName>
        <fullName evidence="4">SDR family oxidoreductase</fullName>
    </submittedName>
</protein>
<evidence type="ECO:0000256" key="1">
    <source>
        <dbReference type="ARBA" id="ARBA00006484"/>
    </source>
</evidence>
<dbReference type="PRINTS" id="PR00081">
    <property type="entry name" value="GDHRDH"/>
</dbReference>
<dbReference type="OrthoDB" id="9786435at2"/>
<dbReference type="PRINTS" id="PR00080">
    <property type="entry name" value="SDRFAMILY"/>
</dbReference>
<dbReference type="CDD" id="cd05233">
    <property type="entry name" value="SDR_c"/>
    <property type="match status" value="1"/>
</dbReference>
<dbReference type="PANTHER" id="PTHR42760">
    <property type="entry name" value="SHORT-CHAIN DEHYDROGENASES/REDUCTASES FAMILY MEMBER"/>
    <property type="match status" value="1"/>
</dbReference>
<dbReference type="GO" id="GO:0016616">
    <property type="term" value="F:oxidoreductase activity, acting on the CH-OH group of donors, NAD or NADP as acceptor"/>
    <property type="evidence" value="ECO:0007669"/>
    <property type="project" value="TreeGrafter"/>
</dbReference>